<dbReference type="SMART" id="SM00256">
    <property type="entry name" value="FBOX"/>
    <property type="match status" value="1"/>
</dbReference>
<organism evidence="2 3">
    <name type="scientific">Gymnopilus dilepis</name>
    <dbReference type="NCBI Taxonomy" id="231916"/>
    <lineage>
        <taxon>Eukaryota</taxon>
        <taxon>Fungi</taxon>
        <taxon>Dikarya</taxon>
        <taxon>Basidiomycota</taxon>
        <taxon>Agaricomycotina</taxon>
        <taxon>Agaricomycetes</taxon>
        <taxon>Agaricomycetidae</taxon>
        <taxon>Agaricales</taxon>
        <taxon>Agaricineae</taxon>
        <taxon>Hymenogastraceae</taxon>
        <taxon>Gymnopilus</taxon>
    </lineage>
</organism>
<dbReference type="Pfam" id="PF12937">
    <property type="entry name" value="F-box-like"/>
    <property type="match status" value="1"/>
</dbReference>
<accession>A0A409X0Q3</accession>
<dbReference type="InParanoid" id="A0A409X0Q3"/>
<sequence length="557" mass="63067">MFGFLELPPEVLVDILLHLHPLDIAACKVVCHSLYHIISNSSLIAYHVELRIAGMQNNPYCSLPVASRLKMLKDREAAWLAFEPKFTKNITVPFVPVGLYDVTPGFYLKGEELYAGARMTRSVQAIRLPHEVNEEPEWTAIDFESDIIDFATSIEEDDLVAAVKVVQVDGSQKSRLYVDLRRYSTKQPYDGVANPNIILDEVATRRGRPMVSIEIAGENLIVIPEFPVDIILRNPVPRLMYVVNWKTGKKKADPVHVSNPGLVFFREDMFLNPNMANSTIDIFHISETSVVLVKQLSFPALQPGRLITFIACRGDPSPRAKGAFPKHTPPWRPYANNPEDAVIIFAIQIGGEMQIPNDHADHYFMVVHRRALLSLLDASDFELDTPITSVPWESWGPSITRWLPAPSAAMNFITLSAGQRFVLLQSGAEFVGNDDEGGEIFEPRRLYTLLDFNPWNVMRLRDNDYKRLRPNLIRTVVGLPSPAQSTWFALSGEELPENICPRRNSFVDNVVSRLPYIKYSHLRDFDLDIHESVLIDEERLIGVKFVEVDSLDVMYFG</sequence>
<dbReference type="CDD" id="cd09917">
    <property type="entry name" value="F-box_SF"/>
    <property type="match status" value="1"/>
</dbReference>
<evidence type="ECO:0000259" key="1">
    <source>
        <dbReference type="PROSITE" id="PS50181"/>
    </source>
</evidence>
<protein>
    <recommendedName>
        <fullName evidence="1">F-box domain-containing protein</fullName>
    </recommendedName>
</protein>
<gene>
    <name evidence="2" type="ORF">CVT26_011349</name>
</gene>
<dbReference type="AlphaFoldDB" id="A0A409X0Q3"/>
<dbReference type="Proteomes" id="UP000284706">
    <property type="component" value="Unassembled WGS sequence"/>
</dbReference>
<dbReference type="OrthoDB" id="3149552at2759"/>
<proteinExistence type="predicted"/>
<dbReference type="SUPFAM" id="SSF81383">
    <property type="entry name" value="F-box domain"/>
    <property type="match status" value="1"/>
</dbReference>
<evidence type="ECO:0000313" key="2">
    <source>
        <dbReference type="EMBL" id="PPQ84340.1"/>
    </source>
</evidence>
<dbReference type="Gene3D" id="1.20.1280.50">
    <property type="match status" value="1"/>
</dbReference>
<reference evidence="2 3" key="1">
    <citation type="journal article" date="2018" name="Evol. Lett.">
        <title>Horizontal gene cluster transfer increased hallucinogenic mushroom diversity.</title>
        <authorList>
            <person name="Reynolds H.T."/>
            <person name="Vijayakumar V."/>
            <person name="Gluck-Thaler E."/>
            <person name="Korotkin H.B."/>
            <person name="Matheny P.B."/>
            <person name="Slot J.C."/>
        </authorList>
    </citation>
    <scope>NUCLEOTIDE SEQUENCE [LARGE SCALE GENOMIC DNA]</scope>
    <source>
        <strain evidence="2 3">SRW20</strain>
    </source>
</reference>
<keyword evidence="3" id="KW-1185">Reference proteome</keyword>
<dbReference type="STRING" id="231916.A0A409X0Q3"/>
<dbReference type="PROSITE" id="PS50181">
    <property type="entry name" value="FBOX"/>
    <property type="match status" value="1"/>
</dbReference>
<dbReference type="EMBL" id="NHYE01004487">
    <property type="protein sequence ID" value="PPQ84340.1"/>
    <property type="molecule type" value="Genomic_DNA"/>
</dbReference>
<feature type="domain" description="F-box" evidence="1">
    <location>
        <begin position="1"/>
        <end position="47"/>
    </location>
</feature>
<dbReference type="InterPro" id="IPR036047">
    <property type="entry name" value="F-box-like_dom_sf"/>
</dbReference>
<evidence type="ECO:0000313" key="3">
    <source>
        <dbReference type="Proteomes" id="UP000284706"/>
    </source>
</evidence>
<name>A0A409X0Q3_9AGAR</name>
<dbReference type="InterPro" id="IPR001810">
    <property type="entry name" value="F-box_dom"/>
</dbReference>
<comment type="caution">
    <text evidence="2">The sequence shown here is derived from an EMBL/GenBank/DDBJ whole genome shotgun (WGS) entry which is preliminary data.</text>
</comment>